<keyword evidence="2" id="KW-0472">Membrane</keyword>
<evidence type="ECO:0000256" key="1">
    <source>
        <dbReference type="SAM" id="MobiDB-lite"/>
    </source>
</evidence>
<evidence type="ECO:0000256" key="3">
    <source>
        <dbReference type="SAM" id="SignalP"/>
    </source>
</evidence>
<keyword evidence="2" id="KW-0812">Transmembrane</keyword>
<evidence type="ECO:0000256" key="2">
    <source>
        <dbReference type="SAM" id="Phobius"/>
    </source>
</evidence>
<accession>A0ABU1T2J6</accession>
<evidence type="ECO:0000313" key="6">
    <source>
        <dbReference type="Proteomes" id="UP001266099"/>
    </source>
</evidence>
<comment type="caution">
    <text evidence="5">The sequence shown here is derived from an EMBL/GenBank/DDBJ whole genome shotgun (WGS) entry which is preliminary data.</text>
</comment>
<dbReference type="InterPro" id="IPR007331">
    <property type="entry name" value="Htaa"/>
</dbReference>
<feature type="domain" description="Htaa" evidence="4">
    <location>
        <begin position="430"/>
        <end position="582"/>
    </location>
</feature>
<feature type="chain" id="PRO_5047493894" description="Htaa domain-containing protein" evidence="3">
    <location>
        <begin position="32"/>
        <end position="655"/>
    </location>
</feature>
<evidence type="ECO:0000259" key="4">
    <source>
        <dbReference type="Pfam" id="PF04213"/>
    </source>
</evidence>
<feature type="signal peptide" evidence="3">
    <location>
        <begin position="1"/>
        <end position="31"/>
    </location>
</feature>
<dbReference type="Proteomes" id="UP001266099">
    <property type="component" value="Unassembled WGS sequence"/>
</dbReference>
<keyword evidence="3" id="KW-0732">Signal</keyword>
<feature type="domain" description="Htaa" evidence="4">
    <location>
        <begin position="41"/>
        <end position="209"/>
    </location>
</feature>
<dbReference type="EMBL" id="JAVDUJ010000001">
    <property type="protein sequence ID" value="MDR6939558.1"/>
    <property type="molecule type" value="Genomic_DNA"/>
</dbReference>
<name>A0ABU1T2J6_9ACTO</name>
<dbReference type="RefSeq" id="WP_309956320.1">
    <property type="nucleotide sequence ID" value="NZ_JAVDUJ010000001.1"/>
</dbReference>
<feature type="region of interest" description="Disordered" evidence="1">
    <location>
        <begin position="215"/>
        <end position="249"/>
    </location>
</feature>
<evidence type="ECO:0000313" key="5">
    <source>
        <dbReference type="EMBL" id="MDR6939558.1"/>
    </source>
</evidence>
<organism evidence="5 6">
    <name type="scientific">Arcanobacterium hippocoleae</name>
    <dbReference type="NCBI Taxonomy" id="149017"/>
    <lineage>
        <taxon>Bacteria</taxon>
        <taxon>Bacillati</taxon>
        <taxon>Actinomycetota</taxon>
        <taxon>Actinomycetes</taxon>
        <taxon>Actinomycetales</taxon>
        <taxon>Actinomycetaceae</taxon>
        <taxon>Arcanobacterium</taxon>
    </lineage>
</organism>
<proteinExistence type="predicted"/>
<keyword evidence="6" id="KW-1185">Reference proteome</keyword>
<protein>
    <recommendedName>
        <fullName evidence="4">Htaa domain-containing protein</fullName>
    </recommendedName>
</protein>
<keyword evidence="2" id="KW-1133">Transmembrane helix</keyword>
<feature type="transmembrane region" description="Helical" evidence="2">
    <location>
        <begin position="627"/>
        <end position="648"/>
    </location>
</feature>
<gene>
    <name evidence="5" type="ORF">J2S36_001101</name>
</gene>
<sequence>MASTLRKSYSALLALAVLCCAAFIAQPVANAAEQQQNIKSSTLEWGVKNSFLNYIVNFKAFGGYYEKKDGVTDNGGKAGKDLTFNWPGASTGGFDAKNSGTLKFSGSLYFNSHKSILETTFSDPQITIEGSTAKLSVAVKGRPYKDPFTKMEIKDYGRMTIAEYADVKVVQDGNNVTITAGTGEITTQGKIAFGEVFYQVGDPINGFTVNLTTESANEKPAPSAGASENPATPNNPQPGKDEPKSETTGKPALTAQVTSATKAGLNVKAAVTNVTLRAAANVPDTKKDDAGVYFAVIAKNDLDSLRSNPKAAAGVAFVSKKMLKGTTAEATIKVPAAKIDSTKEYTVVAWRAHGMLNDARLLAAAPLAVSAEQFAAVFPEKVVQPGETSTPAPAPAVNPGKTQAEINAAQCRDLAAQVAQRSTKKIVANGSLNWGVRDSFTAYIRGAIAKGKIESSIWNGTTFIWPSAGGTYDTATKSGTFKYGGTAHFTGHNGILDVTISAPIVTINGGTGTLSAYLKATNVEGKLVQNGRVNLATLSGISVTAAGNSFSFTVKNATLTSAGTAGFGGFYPVGEPLNSLSGKGTLSAQYQIQKSADGVCTIVQYGANGAVVSQGQNVKTLSQTGGAVLPAVTIALLLVGLGALALLAKKRINIH</sequence>
<reference evidence="5 6" key="1">
    <citation type="submission" date="2023-07" db="EMBL/GenBank/DDBJ databases">
        <title>Sequencing the genomes of 1000 actinobacteria strains.</title>
        <authorList>
            <person name="Klenk H.-P."/>
        </authorList>
    </citation>
    <scope>NUCLEOTIDE SEQUENCE [LARGE SCALE GENOMIC DNA]</scope>
    <source>
        <strain evidence="5 6">DSM 15539</strain>
    </source>
</reference>
<dbReference type="Pfam" id="PF04213">
    <property type="entry name" value="HtaA"/>
    <property type="match status" value="2"/>
</dbReference>